<dbReference type="Proteomes" id="UP001492541">
    <property type="component" value="Chromosome"/>
</dbReference>
<organism evidence="1 2">
    <name type="scientific">Geoglobus acetivorans</name>
    <dbReference type="NCBI Taxonomy" id="565033"/>
    <lineage>
        <taxon>Archaea</taxon>
        <taxon>Methanobacteriati</taxon>
        <taxon>Methanobacteriota</taxon>
        <taxon>Archaeoglobi</taxon>
        <taxon>Archaeoglobales</taxon>
        <taxon>Archaeoglobaceae</taxon>
        <taxon>Geoglobus</taxon>
    </lineage>
</organism>
<protein>
    <submittedName>
        <fullName evidence="1">YkgJ family cysteine cluster protein</fullName>
    </submittedName>
</protein>
<keyword evidence="2" id="KW-1185">Reference proteome</keyword>
<dbReference type="EMBL" id="CP087714">
    <property type="protein sequence ID" value="XAT64716.1"/>
    <property type="molecule type" value="Genomic_DNA"/>
</dbReference>
<dbReference type="GeneID" id="90449007"/>
<reference evidence="1 2" key="1">
    <citation type="submission" date="2021-11" db="EMBL/GenBank/DDBJ databases">
        <title>Whole genome of Geoglobus acetivorans.</title>
        <authorList>
            <person name="Liu D."/>
        </authorList>
    </citation>
    <scope>NUCLEOTIDE SEQUENCE [LARGE SCALE GENOMIC DNA]</scope>
    <source>
        <strain evidence="1 2">SBH6</strain>
    </source>
</reference>
<proteinExistence type="predicted"/>
<accession>A0ABZ3H654</accession>
<dbReference type="PANTHER" id="PTHR35866:SF2">
    <property type="entry name" value="YKGJ FAMILY CYSTEINE CLUSTER PROTEIN"/>
    <property type="match status" value="1"/>
</dbReference>
<evidence type="ECO:0000313" key="2">
    <source>
        <dbReference type="Proteomes" id="UP001492541"/>
    </source>
</evidence>
<evidence type="ECO:0000313" key="1">
    <source>
        <dbReference type="EMBL" id="XAT64716.1"/>
    </source>
</evidence>
<name>A0ABZ3H654_GEOAI</name>
<sequence>MELAPYSEFKRWRCIHCGYCCGEYDISLGYEDERILRKFGSIFSYGKIGVYLKRKGDKCIFRKSRCKIYRFRPVACRKYPFYIRNSGDEKSEFLYNEKCYHIFVDRNCRGLGVGEDIEKAIVRLLRWIERHSPTP</sequence>
<dbReference type="InterPro" id="IPR005358">
    <property type="entry name" value="Puta_zinc/iron-chelating_dom"/>
</dbReference>
<dbReference type="PANTHER" id="PTHR35866">
    <property type="entry name" value="PUTATIVE-RELATED"/>
    <property type="match status" value="1"/>
</dbReference>
<dbReference type="RefSeq" id="WP_193807584.1">
    <property type="nucleotide sequence ID" value="NZ_CP087714.1"/>
</dbReference>
<gene>
    <name evidence="1" type="ORF">LPQ35_04935</name>
</gene>
<dbReference type="Pfam" id="PF03692">
    <property type="entry name" value="CxxCxxCC"/>
    <property type="match status" value="1"/>
</dbReference>